<dbReference type="RefSeq" id="XP_040791292.1">
    <property type="nucleotide sequence ID" value="XM_040938280.1"/>
</dbReference>
<dbReference type="AlphaFoldDB" id="A0A9P4GNL4"/>
<proteinExistence type="predicted"/>
<dbReference type="EMBL" id="ML976615">
    <property type="protein sequence ID" value="KAF1848729.1"/>
    <property type="molecule type" value="Genomic_DNA"/>
</dbReference>
<gene>
    <name evidence="1" type="ORF">K460DRAFT_427988</name>
</gene>
<accession>A0A9P4GNL4</accession>
<evidence type="ECO:0000313" key="2">
    <source>
        <dbReference type="Proteomes" id="UP000800039"/>
    </source>
</evidence>
<organism evidence="1 2">
    <name type="scientific">Cucurbitaria berberidis CBS 394.84</name>
    <dbReference type="NCBI Taxonomy" id="1168544"/>
    <lineage>
        <taxon>Eukaryota</taxon>
        <taxon>Fungi</taxon>
        <taxon>Dikarya</taxon>
        <taxon>Ascomycota</taxon>
        <taxon>Pezizomycotina</taxon>
        <taxon>Dothideomycetes</taxon>
        <taxon>Pleosporomycetidae</taxon>
        <taxon>Pleosporales</taxon>
        <taxon>Pleosporineae</taxon>
        <taxon>Cucurbitariaceae</taxon>
        <taxon>Cucurbitaria</taxon>
    </lineage>
</organism>
<protein>
    <recommendedName>
        <fullName evidence="3">F-box domain-containing protein</fullName>
    </recommendedName>
</protein>
<comment type="caution">
    <text evidence="1">The sequence shown here is derived from an EMBL/GenBank/DDBJ whole genome shotgun (WGS) entry which is preliminary data.</text>
</comment>
<name>A0A9P4GNL4_9PLEO</name>
<evidence type="ECO:0000313" key="1">
    <source>
        <dbReference type="EMBL" id="KAF1848729.1"/>
    </source>
</evidence>
<dbReference type="GeneID" id="63855534"/>
<dbReference type="OrthoDB" id="3799281at2759"/>
<reference evidence="1" key="1">
    <citation type="submission" date="2020-01" db="EMBL/GenBank/DDBJ databases">
        <authorList>
            <consortium name="DOE Joint Genome Institute"/>
            <person name="Haridas S."/>
            <person name="Albert R."/>
            <person name="Binder M."/>
            <person name="Bloem J."/>
            <person name="Labutti K."/>
            <person name="Salamov A."/>
            <person name="Andreopoulos B."/>
            <person name="Baker S.E."/>
            <person name="Barry K."/>
            <person name="Bills G."/>
            <person name="Bluhm B.H."/>
            <person name="Cannon C."/>
            <person name="Castanera R."/>
            <person name="Culley D.E."/>
            <person name="Daum C."/>
            <person name="Ezra D."/>
            <person name="Gonzalez J.B."/>
            <person name="Henrissat B."/>
            <person name="Kuo A."/>
            <person name="Liang C."/>
            <person name="Lipzen A."/>
            <person name="Lutzoni F."/>
            <person name="Magnuson J."/>
            <person name="Mondo S."/>
            <person name="Nolan M."/>
            <person name="Ohm R."/>
            <person name="Pangilinan J."/>
            <person name="Park H.-J."/>
            <person name="Ramirez L."/>
            <person name="Alfaro M."/>
            <person name="Sun H."/>
            <person name="Tritt A."/>
            <person name="Yoshinaga Y."/>
            <person name="Zwiers L.-H."/>
            <person name="Turgeon B.G."/>
            <person name="Goodwin S.B."/>
            <person name="Spatafora J.W."/>
            <person name="Crous P.W."/>
            <person name="Grigoriev I.V."/>
        </authorList>
    </citation>
    <scope>NUCLEOTIDE SEQUENCE</scope>
    <source>
        <strain evidence="1">CBS 394.84</strain>
    </source>
</reference>
<sequence length="456" mass="51918">MALHTAADDAAVLFRSLGLYRSPQICFSDRTAAAPKTTGDIGPSLLKLPNELLCQIAGHLVSTENICRKDGYRALYERKNNRDLETTDLLRIHLWSIQDLLNLGLTCKRLAPVAQDILYRDIFLPKPRRMSVPGDRGASSLVCFLRTIMRRPELGAHVRYLAVWFKKGKRLRSSKTANDDAVCSCASCLQKLTDLVDTLRLSREAKMLWLKDLTRPTEATICSLIIASLPKLQALELHARPLADEKQVRRLKYRSTKIETKHDNTEVLRLSQGLAATQVKSLTLSTGLNGLAVARQPSLTSLTLDYTGPHQFVSIRKGCFLNVTNLNIRCRQNEFESMAGHDPHYRSSFRAKLEILLRGLPRIRVLEFESGAAASQCEIPPSVELIRFRGAEWDALQWVHFYLREKEVSVIPRRIELHCSKKSRDEVRWMQFDKWVRNTGVQVMIMWRGDIQAVFE</sequence>
<keyword evidence="2" id="KW-1185">Reference proteome</keyword>
<dbReference type="Proteomes" id="UP000800039">
    <property type="component" value="Unassembled WGS sequence"/>
</dbReference>
<evidence type="ECO:0008006" key="3">
    <source>
        <dbReference type="Google" id="ProtNLM"/>
    </source>
</evidence>